<dbReference type="EMBL" id="AABBYJ010000003">
    <property type="protein sequence ID" value="EAG4330937.1"/>
    <property type="molecule type" value="Genomic_DNA"/>
</dbReference>
<evidence type="ECO:0000313" key="79">
    <source>
        <dbReference type="Proteomes" id="UP000540117"/>
    </source>
</evidence>
<dbReference type="Proteomes" id="UP000549379">
    <property type="component" value="Unassembled WGS sequence"/>
</dbReference>
<evidence type="ECO:0000313" key="27">
    <source>
        <dbReference type="EMBL" id="EAK8896965.1"/>
    </source>
</evidence>
<dbReference type="EMBL" id="DAAJFY010000002">
    <property type="protein sequence ID" value="HAC0274578.1"/>
    <property type="molecule type" value="Genomic_DNA"/>
</dbReference>
<evidence type="ECO:0000313" key="47">
    <source>
        <dbReference type="Proteomes" id="UP000272537"/>
    </source>
</evidence>
<dbReference type="Proteomes" id="UP000368512">
    <property type="component" value="Unassembled WGS sequence"/>
</dbReference>
<evidence type="ECO:0000313" key="81">
    <source>
        <dbReference type="Proteomes" id="UP000546397"/>
    </source>
</evidence>
<evidence type="ECO:0000313" key="8">
    <source>
        <dbReference type="EMBL" id="EAD5773225.1"/>
    </source>
</evidence>
<dbReference type="Proteomes" id="UP000548278">
    <property type="component" value="Unassembled WGS sequence"/>
</dbReference>
<dbReference type="EMBL" id="AABBAW010000002">
    <property type="protein sequence ID" value="EAG2514651.1"/>
    <property type="molecule type" value="Genomic_DNA"/>
</dbReference>
<evidence type="ECO:0000313" key="78">
    <source>
        <dbReference type="Proteomes" id="UP000533021"/>
    </source>
</evidence>
<evidence type="ECO:0000313" key="52">
    <source>
        <dbReference type="Proteomes" id="UP000344343"/>
    </source>
</evidence>
<evidence type="ECO:0000313" key="55">
    <source>
        <dbReference type="Proteomes" id="UP000354255"/>
    </source>
</evidence>
<dbReference type="EMBL" id="AABATR010000002">
    <property type="protein sequence ID" value="EAG1893011.1"/>
    <property type="molecule type" value="Genomic_DNA"/>
</dbReference>
<evidence type="ECO:0000313" key="84">
    <source>
        <dbReference type="Proteomes" id="UP000566721"/>
    </source>
</evidence>
<dbReference type="EMBL" id="DAAJCS010000001">
    <property type="protein sequence ID" value="HAC0011636.1"/>
    <property type="molecule type" value="Genomic_DNA"/>
</dbReference>
<dbReference type="Proteomes" id="UP000540117">
    <property type="component" value="Unassembled WGS sequence"/>
</dbReference>
<dbReference type="EMBL" id="AANCRK010000002">
    <property type="protein sequence ID" value="EDN7714614.1"/>
    <property type="molecule type" value="Genomic_DNA"/>
</dbReference>
<evidence type="ECO:0000313" key="25">
    <source>
        <dbReference type="EMBL" id="EAH3293962.1"/>
    </source>
</evidence>
<dbReference type="Proteomes" id="UP000478682">
    <property type="component" value="Unassembled WGS sequence"/>
</dbReference>
<sequence>MIFQRLLKTRDTEFYRVIQNGNIEDVFGYLLIHDKREPAEIDDFKVFAKSNINKEAFSVNIKKNHIYTMFFHFTDLEEEQEIPKFTKVIRFIEGLLSFQPETSHYVDNYLIKEKLIFEYPAEFEKIGEFAKYLVEVSGREITIPDTTREKYIYLTQ</sequence>
<dbReference type="Proteomes" id="UP000525850">
    <property type="component" value="Unassembled WGS sequence"/>
</dbReference>
<evidence type="ECO:0000313" key="59">
    <source>
        <dbReference type="Proteomes" id="UP000368512"/>
    </source>
</evidence>
<gene>
    <name evidence="13" type="ORF">A8L61_02895</name>
    <name evidence="22" type="ORF">AB917_01425</name>
    <name evidence="1" type="ORF">ABZ57_06790</name>
    <name evidence="45" type="ORF">AJL21_05780</name>
    <name evidence="10" type="ORF">ART25_09500</name>
    <name evidence="2" type="ORF">ARY78_09165</name>
    <name evidence="17" type="ORF">B1N52_05720</name>
    <name evidence="16" type="ORF">B1S26_07295</name>
    <name evidence="18" type="ORF">B5K54_02095</name>
    <name evidence="14" type="ORF">BB997_05245</name>
    <name evidence="32" type="ORF">BCZ19_07825</name>
    <name evidence="15" type="ORF">BCZ21_04525</name>
    <name evidence="20" type="ORF">CA369_01445</name>
    <name evidence="19" type="ORF">CAV64_06705</name>
    <name evidence="24" type="ORF">D4920_06755</name>
    <name evidence="23" type="ORF">D4B11_07350</name>
    <name evidence="25" type="ORF">D5N24_06100</name>
    <name evidence="27" type="ORF">D7104_04535</name>
    <name evidence="43" type="ORF">DCK61_12180</name>
    <name evidence="21" type="ORF">DCT16_05255</name>
    <name evidence="4" type="ORF">DQ70_06585</name>
    <name evidence="3" type="ORF">DU018_09550</name>
    <name evidence="46" type="ORF">DYZ80_01052</name>
    <name evidence="12" type="ORF">E1W56_07330</name>
    <name evidence="26" type="ORF">E5F58_11985</name>
    <name evidence="9" type="ORF">EX365_08525</name>
    <name evidence="8" type="ORF">EXZ73_02865</name>
    <name evidence="33" type="ORF">F6436_01405</name>
    <name evidence="28" type="ORF">FA835_03330</name>
    <name evidence="30" type="ORF">FLQ97_00385</name>
    <name evidence="29" type="ORF">FLR03_09810</name>
    <name evidence="31" type="ORF">FNX40_01400</name>
    <name evidence="36" type="ORF">G3O21_000278</name>
    <name evidence="41" type="ORF">GI949_01400</name>
    <name evidence="35" type="ORF">GJW51_04195</name>
    <name evidence="34" type="ORF">GQG13_05670</name>
    <name evidence="37" type="ORF">GYR60_03385</name>
    <name evidence="38" type="ORF">GYS09_06735</name>
    <name evidence="39" type="ORF">GYX23_01365</name>
    <name evidence="40" type="ORF">GYY14_04240</name>
    <name evidence="42" type="ORF">HQN34_001728</name>
    <name evidence="44" type="ORF">HZJ64_04380</name>
    <name evidence="5" type="ORF">KV70_01400</name>
    <name evidence="6" type="ORF">QD52_05535</name>
    <name evidence="7" type="ORF">UI29_05530</name>
    <name evidence="11" type="ORF">Y261_03785</name>
</gene>
<dbReference type="Proteomes" id="UP000336166">
    <property type="component" value="Unassembled WGS sequence"/>
</dbReference>
<dbReference type="EMBL" id="DAAJZA010000001">
    <property type="protein sequence ID" value="HAC1753628.1"/>
    <property type="molecule type" value="Genomic_DNA"/>
</dbReference>
<evidence type="ECO:0000313" key="67">
    <source>
        <dbReference type="Proteomes" id="UP000427828"/>
    </source>
</evidence>
<evidence type="ECO:0000313" key="73">
    <source>
        <dbReference type="Proteomes" id="UP000481141"/>
    </source>
</evidence>
<dbReference type="EMBL" id="AABAWE010000002">
    <property type="protein sequence ID" value="EAG2086513.1"/>
    <property type="molecule type" value="Genomic_DNA"/>
</dbReference>
<reference evidence="46 47" key="2">
    <citation type="journal article" date="2018" name="BMC Genomics">
        <title>Genes significantly associated with lineage II food isolates of Listeria monocytogenes.</title>
        <authorList>
            <person name="Pirone-Davies C."/>
            <person name="Chen Y."/>
            <person name="Pightling A."/>
            <person name="Ryan G."/>
            <person name="Wang Y."/>
            <person name="Yao K."/>
            <person name="Hoffmann M."/>
            <person name="Allard M.W."/>
        </authorList>
    </citation>
    <scope>NUCLEOTIDE SEQUENCE [LARGE SCALE GENOMIC DNA]</scope>
    <source>
        <strain evidence="46 47">PNUSAL000550</strain>
    </source>
</reference>
<evidence type="ECO:0000313" key="21">
    <source>
        <dbReference type="EMBL" id="EAG6168797.1"/>
    </source>
</evidence>
<dbReference type="EMBL" id="AABGHY010000003">
    <property type="protein sequence ID" value="EAH3293962.1"/>
    <property type="molecule type" value="Genomic_DNA"/>
</dbReference>
<dbReference type="Proteomes" id="UP000566721">
    <property type="component" value="Unassembled WGS sequence"/>
</dbReference>
<dbReference type="EMBL" id="AAANYN010000003">
    <property type="protein sequence ID" value="EAD5773225.1"/>
    <property type="molecule type" value="Genomic_DNA"/>
</dbReference>
<dbReference type="Proteomes" id="UP000843775">
    <property type="component" value="Unassembled WGS sequence"/>
</dbReference>
<evidence type="ECO:0000313" key="12">
    <source>
        <dbReference type="EMBL" id="EAE4941854.1"/>
    </source>
</evidence>
<evidence type="ECO:0000313" key="87">
    <source>
        <dbReference type="Proteomes" id="UP000843775"/>
    </source>
</evidence>
<organism evidence="1 51">
    <name type="scientific">Listeria monocytogenes</name>
    <dbReference type="NCBI Taxonomy" id="1639"/>
    <lineage>
        <taxon>Bacteria</taxon>
        <taxon>Bacillati</taxon>
        <taxon>Bacillota</taxon>
        <taxon>Bacilli</taxon>
        <taxon>Bacillales</taxon>
        <taxon>Listeriaceae</taxon>
        <taxon>Listeria</taxon>
    </lineage>
</organism>
<dbReference type="EMBL" id="AACJYH010000003">
    <property type="protein sequence ID" value="EAK8896965.1"/>
    <property type="molecule type" value="Genomic_DNA"/>
</dbReference>
<evidence type="ECO:0000313" key="53">
    <source>
        <dbReference type="Proteomes" id="UP000345329"/>
    </source>
</evidence>
<dbReference type="Proteomes" id="UP000393182">
    <property type="component" value="Unassembled WGS sequence"/>
</dbReference>
<dbReference type="KEGG" id="lmv:Y193_01300"/>
<reference evidence="65 82" key="8">
    <citation type="submission" date="2019-04" db="EMBL/GenBank/DDBJ databases">
        <authorList>
            <consortium name="GenomeTrakr network: Whole genome sequencing for foodborne pathogen traceback"/>
        </authorList>
    </citation>
    <scope>NUCLEOTIDE SEQUENCE [LARGE SCALE GENOMIC DNA]</scope>
    <source>
        <strain evidence="22 82">CFSAN004300</strain>
        <strain evidence="33 57">FLAG-55987</strain>
        <strain evidence="28 65">PHLUSALM00088</strain>
    </source>
</reference>
<evidence type="ECO:0000313" key="58">
    <source>
        <dbReference type="Proteomes" id="UP000365297"/>
    </source>
</evidence>
<dbReference type="Proteomes" id="UP000423131">
    <property type="component" value="Unassembled WGS sequence"/>
</dbReference>
<evidence type="ECO:0000313" key="77">
    <source>
        <dbReference type="Proteomes" id="UP000530452"/>
    </source>
</evidence>
<evidence type="ECO:0000313" key="13">
    <source>
        <dbReference type="EMBL" id="EAG0866225.1"/>
    </source>
</evidence>
<evidence type="ECO:0000313" key="86">
    <source>
        <dbReference type="Proteomes" id="UP000841146"/>
    </source>
</evidence>
<dbReference type="EMBL" id="DAAIJL010000005">
    <property type="protein sequence ID" value="HAB8556977.1"/>
    <property type="molecule type" value="Genomic_DNA"/>
</dbReference>
<evidence type="ECO:0000313" key="62">
    <source>
        <dbReference type="Proteomes" id="UP000389283"/>
    </source>
</evidence>
<evidence type="ECO:0000313" key="3">
    <source>
        <dbReference type="EMBL" id="EAC6548607.1"/>
    </source>
</evidence>
<reference evidence="45 89" key="1">
    <citation type="submission" date="2016-09" db="EMBL/GenBank/DDBJ databases">
        <title>100K Listeria isolates.</title>
        <authorList>
            <person name="Chen P."/>
            <person name="Weimer B.C."/>
            <person name="Kong N."/>
            <person name="Huang B."/>
        </authorList>
    </citation>
    <scope>NUCLEOTIDE SEQUENCE [LARGE SCALE GENOMIC DNA]</scope>
    <source>
        <strain evidence="45 89">BCW_2383</strain>
    </source>
</reference>
<dbReference type="Proteomes" id="UP000339309">
    <property type="component" value="Unassembled WGS sequence"/>
</dbReference>
<evidence type="ECO:0000313" key="2">
    <source>
        <dbReference type="EMBL" id="EAC5550595.1"/>
    </source>
</evidence>
<dbReference type="Proteomes" id="UP000481141">
    <property type="component" value="Unassembled WGS sequence"/>
</dbReference>
<dbReference type="EMBL" id="AACKDQ010000005">
    <property type="protein sequence ID" value="EAK9316134.1"/>
    <property type="molecule type" value="Genomic_DNA"/>
</dbReference>
<evidence type="ECO:0000313" key="38">
    <source>
        <dbReference type="EMBL" id="HAB8556977.1"/>
    </source>
</evidence>
<dbReference type="Proteomes" id="UP000840197">
    <property type="component" value="Unassembled WGS sequence"/>
</dbReference>
<dbReference type="EMBL" id="AAANYR010000004">
    <property type="protein sequence ID" value="EAD5786598.1"/>
    <property type="molecule type" value="Genomic_DNA"/>
</dbReference>
<dbReference type="Proteomes" id="UP000467347">
    <property type="component" value="Unassembled WGS sequence"/>
</dbReference>
<dbReference type="EMBL" id="AAAJKI010000022">
    <property type="protein sequence ID" value="EAC6548607.1"/>
    <property type="molecule type" value="Genomic_DNA"/>
</dbReference>
<evidence type="ECO:0000313" key="82">
    <source>
        <dbReference type="Proteomes" id="UP000548278"/>
    </source>
</evidence>
<evidence type="ECO:0000313" key="66">
    <source>
        <dbReference type="Proteomes" id="UP000423131"/>
    </source>
</evidence>
<dbReference type="Proteomes" id="UP000344343">
    <property type="component" value="Unassembled WGS sequence"/>
</dbReference>
<dbReference type="Proteomes" id="UP000843503">
    <property type="component" value="Unassembled WGS sequence"/>
</dbReference>
<dbReference type="EMBL" id="AAHZFY010000001">
    <property type="protein sequence ID" value="ECB9512182.1"/>
    <property type="molecule type" value="Genomic_DNA"/>
</dbReference>
<dbReference type="EMBL" id="AABAYG010000003">
    <property type="protein sequence ID" value="EAG2245212.1"/>
    <property type="molecule type" value="Genomic_DNA"/>
</dbReference>
<reference evidence="44 80" key="10">
    <citation type="submission" date="2020-06" db="EMBL/GenBank/DDBJ databases">
        <title>Two Listeria outbreaks in Switzerland in 2018 and 2020.</title>
        <authorList>
            <person name="Stevens M.J.A."/>
            <person name="Bloemberg G."/>
            <person name="Nusch-Inderbinnen M."/>
            <person name="Stephan R."/>
        </authorList>
    </citation>
    <scope>NUCLEOTIDE SEQUENCE [LARGE SCALE GENOMIC DNA]</scope>
    <source>
        <strain evidence="44 80">N18-0707</strain>
    </source>
</reference>
<evidence type="ECO:0000313" key="6">
    <source>
        <dbReference type="EMBL" id="EAD1184547.1"/>
    </source>
</evidence>
<evidence type="ECO:0000313" key="61">
    <source>
        <dbReference type="Proteomes" id="UP000379076"/>
    </source>
</evidence>
<accession>A0A0B8R0G9</accession>
<dbReference type="EMBL" id="AABDGJ010000001">
    <property type="protein sequence ID" value="EAG6989255.1"/>
    <property type="molecule type" value="Genomic_DNA"/>
</dbReference>
<dbReference type="Proteomes" id="UP000272537">
    <property type="component" value="Unassembled WGS sequence"/>
</dbReference>
<dbReference type="EMBL" id="AAALRN010000002">
    <property type="protein sequence ID" value="EAD1184547.1"/>
    <property type="molecule type" value="Genomic_DNA"/>
</dbReference>
<evidence type="ECO:0000313" key="40">
    <source>
        <dbReference type="EMBL" id="HAC0274578.1"/>
    </source>
</evidence>
<dbReference type="EMBL" id="AABBHO010000004">
    <property type="protein sequence ID" value="EAG2996081.1"/>
    <property type="molecule type" value="Genomic_DNA"/>
</dbReference>
<evidence type="ECO:0000313" key="18">
    <source>
        <dbReference type="EMBL" id="EAG2996081.1"/>
    </source>
</evidence>
<dbReference type="Proteomes" id="UP000403352">
    <property type="component" value="Unassembled WGS sequence"/>
</dbReference>
<evidence type="ECO:0000313" key="64">
    <source>
        <dbReference type="Proteomes" id="UP000403352"/>
    </source>
</evidence>
<evidence type="ECO:0000313" key="26">
    <source>
        <dbReference type="EMBL" id="EAH4242704.1"/>
    </source>
</evidence>
<dbReference type="Proteomes" id="UP000331186">
    <property type="component" value="Unassembled WGS sequence"/>
</dbReference>
<dbReference type="Proteomes" id="UP000546397">
    <property type="component" value="Unassembled WGS sequence"/>
</dbReference>
<dbReference type="Proteomes" id="UP000379076">
    <property type="component" value="Unassembled WGS sequence"/>
</dbReference>
<evidence type="ECO:0000313" key="68">
    <source>
        <dbReference type="Proteomes" id="UP000455569"/>
    </source>
</evidence>
<evidence type="ECO:0000313" key="22">
    <source>
        <dbReference type="EMBL" id="EAG6989255.1"/>
    </source>
</evidence>
<evidence type="ECO:0000313" key="23">
    <source>
        <dbReference type="EMBL" id="EAG9519585.1"/>
    </source>
</evidence>
<evidence type="ECO:0000313" key="17">
    <source>
        <dbReference type="EMBL" id="EAG2514651.1"/>
    </source>
</evidence>
<dbReference type="EMBL" id="DABJAN010000003">
    <property type="protein sequence ID" value="HAJ9593524.1"/>
    <property type="molecule type" value="Genomic_DNA"/>
</dbReference>
<proteinExistence type="predicted"/>
<name>A0A0B8R0G9_LISMN</name>
<evidence type="ECO:0000313" key="65">
    <source>
        <dbReference type="Proteomes" id="UP000410967"/>
    </source>
</evidence>
<dbReference type="Proteomes" id="UP000389283">
    <property type="component" value="Unassembled WGS sequence"/>
</dbReference>
<dbReference type="Proteomes" id="UP000354255">
    <property type="component" value="Unassembled WGS sequence"/>
</dbReference>
<dbReference type="Proteomes" id="UP000460224">
    <property type="component" value="Unassembled WGS sequence"/>
</dbReference>
<evidence type="ECO:0000313" key="51">
    <source>
        <dbReference type="Proteomes" id="UP000339309"/>
    </source>
</evidence>
<evidence type="ECO:0000313" key="45">
    <source>
        <dbReference type="EMBL" id="OET50702.1"/>
    </source>
</evidence>
<dbReference type="Proteomes" id="UP000544530">
    <property type="component" value="Unassembled WGS sequence"/>
</dbReference>
<dbReference type="Proteomes" id="UP000345329">
    <property type="component" value="Unassembled WGS sequence"/>
</dbReference>
<evidence type="ECO:0000313" key="28">
    <source>
        <dbReference type="EMBL" id="EAK9316134.1"/>
    </source>
</evidence>
<dbReference type="EMBL" id="AAAIKW010000003">
    <property type="protein sequence ID" value="EAC4552186.1"/>
    <property type="molecule type" value="Genomic_DNA"/>
</dbReference>
<dbReference type="EMBL" id="AAAKQF010000001">
    <property type="protein sequence ID" value="EAC9038864.1"/>
    <property type="molecule type" value="Genomic_DNA"/>
</dbReference>
<evidence type="ECO:0000313" key="42">
    <source>
        <dbReference type="EMBL" id="HAJ9593524.1"/>
    </source>
</evidence>
<dbReference type="Proteomes" id="UP000427828">
    <property type="component" value="Unassembled WGS sequence"/>
</dbReference>
<evidence type="ECO:0000313" key="9">
    <source>
        <dbReference type="EMBL" id="EAD5786598.1"/>
    </source>
</evidence>
<dbReference type="EMBL" id="AABFVG010000003">
    <property type="protein sequence ID" value="EAH2281765.1"/>
    <property type="molecule type" value="Genomic_DNA"/>
</dbReference>
<dbReference type="EMBL" id="AAIAJJ010000001">
    <property type="protein sequence ID" value="ECC1555454.1"/>
    <property type="molecule type" value="Genomic_DNA"/>
</dbReference>
<evidence type="ECO:0000313" key="50">
    <source>
        <dbReference type="Proteomes" id="UP000337746"/>
    </source>
</evidence>
<evidence type="ECO:0000313" key="76">
    <source>
        <dbReference type="Proteomes" id="UP000528151"/>
    </source>
</evidence>
<dbReference type="EMBL" id="AABBZO010000001">
    <property type="protein sequence ID" value="EAG4460941.1"/>
    <property type="molecule type" value="Genomic_DNA"/>
</dbReference>
<evidence type="ECO:0000313" key="29">
    <source>
        <dbReference type="EMBL" id="ECB9473967.1"/>
    </source>
</evidence>
<evidence type="ECO:0000313" key="32">
    <source>
        <dbReference type="EMBL" id="ECX6924573.1"/>
    </source>
</evidence>
<evidence type="ECO:0000313" key="15">
    <source>
        <dbReference type="EMBL" id="EAG2086513.1"/>
    </source>
</evidence>
<dbReference type="Proteomes" id="UP000364988">
    <property type="component" value="Unassembled WGS sequence"/>
</dbReference>
<evidence type="ECO:0000313" key="71">
    <source>
        <dbReference type="Proteomes" id="UP000478682"/>
    </source>
</evidence>
<dbReference type="Proteomes" id="UP000530452">
    <property type="component" value="Unassembled WGS sequence"/>
</dbReference>
<evidence type="ECO:0000313" key="4">
    <source>
        <dbReference type="EMBL" id="EAC7480344.1"/>
    </source>
</evidence>
<dbReference type="EMBL" id="AALAQH010000003">
    <property type="protein sequence ID" value="ECX6924573.1"/>
    <property type="molecule type" value="Genomic_DNA"/>
</dbReference>
<reference evidence="85 86" key="3">
    <citation type="journal article" date="2018" name="Genome Biol.">
        <title>SKESA: strategic k-mer extension for scrupulous assemblies.</title>
        <authorList>
            <person name="Souvorov A."/>
            <person name="Agarwala R."/>
            <person name="Lipman D.J."/>
        </authorList>
    </citation>
    <scope>NUCLEOTIDE SEQUENCE [LARGE SCALE GENOMIC DNA]</scope>
    <source>
        <strain evidence="42">2017-325981-023-01</strain>
        <strain evidence="38 88">CFIAFB20100120</strain>
        <strain evidence="37 85">CFIAFB20130012</strain>
        <strain evidence="40">CFIAFB20170037</strain>
        <strain evidence="39 86">CFIAFB20170045</strain>
        <strain evidence="41 87">DMG1500109</strain>
    </source>
</reference>
<reference evidence="37" key="9">
    <citation type="submission" date="2020-01" db="EMBL/GenBank/DDBJ databases">
        <authorList>
            <consortium name="NCBI Pathogen Detection Project"/>
        </authorList>
    </citation>
    <scope>NUCLEOTIDE SEQUENCE</scope>
    <source>
        <strain evidence="42">2017-325981-023-01</strain>
        <strain evidence="38">CFIAFB20100120</strain>
        <strain evidence="37">CFIAFB20130012</strain>
        <strain evidence="40">CFIAFB20170037</strain>
        <strain evidence="39">CFIAFB20170045</strain>
        <strain evidence="41">DMG1500109</strain>
    </source>
</reference>
<evidence type="ECO:0000313" key="36">
    <source>
        <dbReference type="EMBL" id="EDP8512885.1"/>
    </source>
</evidence>
<evidence type="ECO:0000313" key="39">
    <source>
        <dbReference type="EMBL" id="HAC0011636.1"/>
    </source>
</evidence>
<evidence type="ECO:0000313" key="57">
    <source>
        <dbReference type="Proteomes" id="UP000364988"/>
    </source>
</evidence>
<dbReference type="EMBL" id="AAAIXK010000004">
    <property type="protein sequence ID" value="EAC5550595.1"/>
    <property type="molecule type" value="Genomic_DNA"/>
</dbReference>
<protein>
    <submittedName>
        <fullName evidence="1">Uncharacterized protein</fullName>
    </submittedName>
</protein>
<evidence type="ECO:0000313" key="7">
    <source>
        <dbReference type="EMBL" id="EAD3792238.1"/>
    </source>
</evidence>
<dbReference type="Proteomes" id="UP000528151">
    <property type="component" value="Unassembled WGS sequence"/>
</dbReference>
<evidence type="ECO:0000313" key="34">
    <source>
        <dbReference type="EMBL" id="EDN7714614.1"/>
    </source>
</evidence>
<dbReference type="Proteomes" id="UP000852906">
    <property type="component" value="Unassembled WGS sequence"/>
</dbReference>
<dbReference type="Proteomes" id="UP000527632">
    <property type="component" value="Unassembled WGS sequence"/>
</dbReference>
<evidence type="ECO:0000313" key="16">
    <source>
        <dbReference type="EMBL" id="EAG2245212.1"/>
    </source>
</evidence>
<dbReference type="EMBL" id="AAAQQZ010000004">
    <property type="protein sequence ID" value="EAE1339138.1"/>
    <property type="molecule type" value="Genomic_DNA"/>
</dbReference>
<evidence type="ECO:0000313" key="33">
    <source>
        <dbReference type="EMBL" id="ECY6542974.1"/>
    </source>
</evidence>
<dbReference type="Proteomes" id="UP000337746">
    <property type="component" value="Unassembled WGS sequence"/>
</dbReference>
<reference evidence="77 78" key="7">
    <citation type="submission" date="2019-04" db="EMBL/GenBank/DDBJ databases">
        <authorList>
            <person name="Ashton P.M."/>
            <person name="Dallman T."/>
            <person name="Nair S."/>
            <person name="De Pinna E."/>
            <person name="Peters T."/>
            <person name="Grant K."/>
        </authorList>
    </citation>
    <scope>NUCLEOTIDE SEQUENCE [LARGE SCALE GENOMIC DNA]</scope>
    <source>
        <strain evidence="24 78">282333</strain>
        <strain evidence="25 77">282352</strain>
        <strain evidence="23 81">289003</strain>
        <strain evidence="12">RL15000286</strain>
    </source>
</reference>
<evidence type="ECO:0000313" key="69">
    <source>
        <dbReference type="Proteomes" id="UP000460224"/>
    </source>
</evidence>
<evidence type="ECO:0000313" key="35">
    <source>
        <dbReference type="EMBL" id="EDN9835867.1"/>
    </source>
</evidence>
<comment type="caution">
    <text evidence="1">The sequence shown here is derived from an EMBL/GenBank/DDBJ whole genome shotgun (WGS) entry which is preliminary data.</text>
</comment>
<dbReference type="EMBL" id="AALEDS010000001">
    <property type="protein sequence ID" value="ECY6542974.1"/>
    <property type="molecule type" value="Genomic_DNA"/>
</dbReference>
<dbReference type="Proteomes" id="UP000533021">
    <property type="component" value="Unassembled WGS sequence"/>
</dbReference>
<evidence type="ECO:0000313" key="43">
    <source>
        <dbReference type="EMBL" id="KAA9448411.1"/>
    </source>
</evidence>
<evidence type="ECO:0000313" key="83">
    <source>
        <dbReference type="Proteomes" id="UP000549379"/>
    </source>
</evidence>
<evidence type="ECO:0000313" key="88">
    <source>
        <dbReference type="Proteomes" id="UP000844415"/>
    </source>
</evidence>
<evidence type="ECO:0000313" key="31">
    <source>
        <dbReference type="EMBL" id="ECC1555454.1"/>
    </source>
</evidence>
<evidence type="ECO:0000313" key="75">
    <source>
        <dbReference type="Proteomes" id="UP000527632"/>
    </source>
</evidence>
<evidence type="ECO:0000313" key="70">
    <source>
        <dbReference type="Proteomes" id="UP000467347"/>
    </source>
</evidence>
<dbReference type="OMA" id="MSHYVDN"/>
<dbReference type="EMBL" id="JACAVN010000002">
    <property type="protein sequence ID" value="NYA01061.1"/>
    <property type="molecule type" value="Genomic_DNA"/>
</dbReference>
<dbReference type="Proteomes" id="UP000365297">
    <property type="component" value="Unassembled WGS sequence"/>
</dbReference>
<reference evidence="50 53" key="5">
    <citation type="submission" date="2018-06" db="EMBL/GenBank/DDBJ databases">
        <authorList>
            <consortium name="GenomeTrakr: Next Generation Sequencing Network for Food Pathogen Tracability"/>
        </authorList>
    </citation>
    <scope>NUCLEOTIDE SEQUENCE [LARGE SCALE GENOMIC DNA]</scope>
    <source>
        <strain evidence="18 83">10B02965A-1</strain>
        <strain evidence="4 59">CFSAN008042</strain>
        <strain evidence="20 76">CFSAN063727</strain>
        <strain evidence="34 68">CFSAN102901</strain>
        <strain evidence="10 61">FDA00006494</strain>
        <strain evidence="2 58">FDA00007096</strain>
        <strain evidence="6 64">FDA00008584</strain>
        <strain evidence="16">FDA00011243</strain>
        <strain evidence="3 48">FDA00013332</strain>
        <strain evidence="9 52">FDA00013853</strain>
        <strain evidence="29 66">FDA00014336</strain>
        <strain evidence="31 62">FDA00014370</strain>
        <strain evidence="30 63">FDA00014392</strain>
        <strain evidence="36">FDA00015054</strain>
        <strain evidence="19 79">FDA1005580-S054-001</strain>
        <strain evidence="72">FDA1090798-S029-001</strain>
        <strain evidence="73">FDA956581-098-004</strain>
        <strain evidence="17 74">FDA960927-006-004</strain>
        <strain evidence="21 84">FLAG-38921</strain>
        <strain evidence="32 67">FLAG-51482A</strain>
        <strain evidence="15 50">FLAG-54356</strain>
        <strain evidence="8 60">FSIS31901579</strain>
        <strain evidence="26 75">LS1344</strain>
        <strain evidence="35 70">OSF101448</strain>
        <strain evidence="7 53">VA-WGS-00405</strain>
    </source>
</reference>
<evidence type="ECO:0000313" key="37">
    <source>
        <dbReference type="EMBL" id="HAB8397551.1"/>
    </source>
</evidence>
<evidence type="ECO:0000313" key="5">
    <source>
        <dbReference type="EMBL" id="EAC9038864.1"/>
    </source>
</evidence>
<evidence type="ECO:0000313" key="1">
    <source>
        <dbReference type="EMBL" id="EAC4552186.1"/>
    </source>
</evidence>
<evidence type="ECO:0000313" key="20">
    <source>
        <dbReference type="EMBL" id="EAG4460941.1"/>
    </source>
</evidence>
<dbReference type="EMBL" id="AAASLB010000003">
    <property type="protein sequence ID" value="EAE4941854.1"/>
    <property type="molecule type" value="Genomic_DNA"/>
</dbReference>
<dbReference type="EMBL" id="AAAMZD010000002">
    <property type="protein sequence ID" value="EAD3792238.1"/>
    <property type="molecule type" value="Genomic_DNA"/>
</dbReference>
<dbReference type="EMBL" id="MJTJ01000013">
    <property type="protein sequence ID" value="OET50702.1"/>
    <property type="molecule type" value="Genomic_DNA"/>
</dbReference>
<dbReference type="EMBL" id="AABAGT010000003">
    <property type="protein sequence ID" value="EAG0866225.1"/>
    <property type="molecule type" value="Genomic_DNA"/>
</dbReference>
<reference evidence="49 51" key="6">
    <citation type="submission" date="2018-06" db="EMBL/GenBank/DDBJ databases">
        <authorList>
            <consortium name="PulseNet: The National Subtyping Network for Foodborne Disease Surveillance"/>
            <person name="Tarr C.L."/>
            <person name="Trees E."/>
            <person name="Katz L.S."/>
            <person name="Carleton-Romer H.A."/>
            <person name="Stroika S."/>
            <person name="Kucerova Z."/>
            <person name="Roache K.F."/>
            <person name="Sabol A.L."/>
            <person name="Besser J."/>
            <person name="Gerner-Smidt P."/>
        </authorList>
    </citation>
    <scope>NUCLEOTIDE SEQUENCE [LARGE SCALE GENOMIC DNA]</scope>
    <source>
        <strain evidence="1 51">2015L-6227</strain>
        <strain evidence="11 49">PNUSAL000134</strain>
        <strain evidence="5 55">PNUSAL000910</strain>
        <strain evidence="13 56">PNUSAL002180</strain>
        <strain evidence="14 71">PNUSAL002298</strain>
        <strain evidence="27 54">PNUSAL004402</strain>
    </source>
</reference>
<dbReference type="Proteomes" id="UP000376505">
    <property type="component" value="Unassembled WGS sequence"/>
</dbReference>
<dbReference type="Proteomes" id="UP000844415">
    <property type="component" value="Unassembled WGS sequence"/>
</dbReference>
<dbReference type="Proteomes" id="UP000842809">
    <property type="component" value="Unassembled WGS sequence"/>
</dbReference>
<reference evidence="43 69" key="4">
    <citation type="submission" date="2018-04" db="EMBL/GenBank/DDBJ databases">
        <title>Genome Analysis of a Prevalent Clone of Listeria monocytogenes Sequence Type 87 in China.</title>
        <authorList>
            <person name="Wang Y."/>
        </authorList>
    </citation>
    <scope>NUCLEOTIDE SEQUENCE [LARGE SCALE GENOMIC DNA]</scope>
    <source>
        <strain evidence="43 69">ICDC_LM1523</strain>
    </source>
</reference>
<evidence type="ECO:0000313" key="19">
    <source>
        <dbReference type="EMBL" id="EAG4330937.1"/>
    </source>
</evidence>
<evidence type="ECO:0000313" key="56">
    <source>
        <dbReference type="Proteomes" id="UP000358545"/>
    </source>
</evidence>
<dbReference type="Proteomes" id="UP000398321">
    <property type="component" value="Unassembled WGS sequence"/>
</dbReference>
<dbReference type="EMBL" id="AANPAU010000001">
    <property type="protein sequence ID" value="EDP8512885.1"/>
    <property type="molecule type" value="Genomic_DNA"/>
</dbReference>
<evidence type="ECO:0000313" key="74">
    <source>
        <dbReference type="Proteomes" id="UP000525850"/>
    </source>
</evidence>
<evidence type="ECO:0000313" key="24">
    <source>
        <dbReference type="EMBL" id="EAH2281765.1"/>
    </source>
</evidence>
<dbReference type="EMBL" id="AAAREG010000002">
    <property type="protein sequence ID" value="EAE2353467.1"/>
    <property type="molecule type" value="Genomic_DNA"/>
</dbReference>
<dbReference type="Proteomes" id="UP000410967">
    <property type="component" value="Unassembled WGS sequence"/>
</dbReference>
<dbReference type="KEGG" id="lmok:CQ02_14640"/>
<evidence type="ECO:0000313" key="89">
    <source>
        <dbReference type="Proteomes" id="UP000852906"/>
    </source>
</evidence>
<dbReference type="RefSeq" id="WP_003725801.1">
    <property type="nucleotide sequence ID" value="NC_021824.1"/>
</dbReference>
<dbReference type="EMBL" id="DAAIHR010000002">
    <property type="protein sequence ID" value="HAB8397551.1"/>
    <property type="molecule type" value="Genomic_DNA"/>
</dbReference>
<dbReference type="EMBL" id="AAHZFN010000011">
    <property type="protein sequence ID" value="ECB9473967.1"/>
    <property type="molecule type" value="Genomic_DNA"/>
</dbReference>
<dbReference type="EMBL" id="AABEMN010000009">
    <property type="protein sequence ID" value="EAG9519585.1"/>
    <property type="molecule type" value="Genomic_DNA"/>
</dbReference>
<dbReference type="EMBL" id="AABGUK010000004">
    <property type="protein sequence ID" value="EAH4242704.1"/>
    <property type="molecule type" value="Genomic_DNA"/>
</dbReference>
<dbReference type="Proteomes" id="UP000478704">
    <property type="component" value="Unassembled WGS sequence"/>
</dbReference>
<dbReference type="Proteomes" id="UP000455569">
    <property type="component" value="Unassembled WGS sequence"/>
</dbReference>
<dbReference type="Proteomes" id="UP000350032">
    <property type="component" value="Unassembled WGS sequence"/>
</dbReference>
<evidence type="ECO:0000313" key="85">
    <source>
        <dbReference type="Proteomes" id="UP000840197"/>
    </source>
</evidence>
<evidence type="ECO:0000313" key="41">
    <source>
        <dbReference type="EMBL" id="HAC1753628.1"/>
    </source>
</evidence>
<dbReference type="AlphaFoldDB" id="A0A0B8R0G9"/>
<evidence type="ECO:0000313" key="48">
    <source>
        <dbReference type="Proteomes" id="UP000331186"/>
    </source>
</evidence>
<evidence type="ECO:0000313" key="46">
    <source>
        <dbReference type="EMBL" id="RKA09409.1"/>
    </source>
</evidence>
<dbReference type="EMBL" id="AANDSR010000002">
    <property type="protein sequence ID" value="EDN9835867.1"/>
    <property type="molecule type" value="Genomic_DNA"/>
</dbReference>
<evidence type="ECO:0000313" key="60">
    <source>
        <dbReference type="Proteomes" id="UP000376505"/>
    </source>
</evidence>
<evidence type="ECO:0000313" key="44">
    <source>
        <dbReference type="EMBL" id="NYA01061.1"/>
    </source>
</evidence>
<evidence type="ECO:0000313" key="11">
    <source>
        <dbReference type="EMBL" id="EAE2353467.1"/>
    </source>
</evidence>
<evidence type="ECO:0000313" key="49">
    <source>
        <dbReference type="Proteomes" id="UP000336166"/>
    </source>
</evidence>
<evidence type="ECO:0000313" key="30">
    <source>
        <dbReference type="EMBL" id="ECB9512182.1"/>
    </source>
</evidence>
<evidence type="ECO:0000313" key="72">
    <source>
        <dbReference type="Proteomes" id="UP000478704"/>
    </source>
</evidence>
<evidence type="ECO:0000313" key="80">
    <source>
        <dbReference type="Proteomes" id="UP000544530"/>
    </source>
</evidence>
<dbReference type="Proteomes" id="UP000841146">
    <property type="component" value="Unassembled WGS sequence"/>
</dbReference>
<dbReference type="EMBL" id="AAAJWF010000003">
    <property type="protein sequence ID" value="EAC7480344.1"/>
    <property type="molecule type" value="Genomic_DNA"/>
</dbReference>
<dbReference type="EMBL" id="AABCVX010000002">
    <property type="protein sequence ID" value="EAG6168797.1"/>
    <property type="molecule type" value="Genomic_DNA"/>
</dbReference>
<evidence type="ECO:0000313" key="14">
    <source>
        <dbReference type="EMBL" id="EAG1893011.1"/>
    </source>
</evidence>
<dbReference type="Proteomes" id="UP000358545">
    <property type="component" value="Unassembled WGS sequence"/>
</dbReference>
<evidence type="ECO:0000313" key="54">
    <source>
        <dbReference type="Proteomes" id="UP000350032"/>
    </source>
</evidence>
<dbReference type="EMBL" id="QDAY01000004">
    <property type="protein sequence ID" value="KAA9448411.1"/>
    <property type="molecule type" value="Genomic_DNA"/>
</dbReference>
<dbReference type="EMBL" id="QXLS01000002">
    <property type="protein sequence ID" value="RKA09409.1"/>
    <property type="molecule type" value="Genomic_DNA"/>
</dbReference>
<evidence type="ECO:0000313" key="63">
    <source>
        <dbReference type="Proteomes" id="UP000398321"/>
    </source>
</evidence>
<evidence type="ECO:0000313" key="10">
    <source>
        <dbReference type="EMBL" id="EAE1339138.1"/>
    </source>
</evidence>